<dbReference type="InterPro" id="IPR035892">
    <property type="entry name" value="C2_domain_sf"/>
</dbReference>
<accession>A0A7L4CSX2</accession>
<dbReference type="Gene3D" id="2.60.40.150">
    <property type="entry name" value="C2 domain"/>
    <property type="match status" value="2"/>
</dbReference>
<keyword evidence="5" id="KW-1185">Reference proteome</keyword>
<dbReference type="GO" id="GO:0017156">
    <property type="term" value="P:calcium-ion regulated exocytosis"/>
    <property type="evidence" value="ECO:0007669"/>
    <property type="project" value="TreeGrafter"/>
</dbReference>
<protein>
    <submittedName>
        <fullName evidence="4">SYT3 protein</fullName>
    </submittedName>
</protein>
<dbReference type="FunFam" id="2.60.40.150:FF:000011">
    <property type="entry name" value="Synaptotagmin 6"/>
    <property type="match status" value="1"/>
</dbReference>
<proteinExistence type="inferred from homology"/>
<evidence type="ECO:0000313" key="5">
    <source>
        <dbReference type="Proteomes" id="UP000551823"/>
    </source>
</evidence>
<dbReference type="GO" id="GO:0005544">
    <property type="term" value="F:calcium-dependent phospholipid binding"/>
    <property type="evidence" value="ECO:0007669"/>
    <property type="project" value="TreeGrafter"/>
</dbReference>
<dbReference type="GO" id="GO:0000149">
    <property type="term" value="F:SNARE binding"/>
    <property type="evidence" value="ECO:0007669"/>
    <property type="project" value="TreeGrafter"/>
</dbReference>
<feature type="non-terminal residue" evidence="4">
    <location>
        <position position="171"/>
    </location>
</feature>
<dbReference type="SMART" id="SM00239">
    <property type="entry name" value="C2"/>
    <property type="match status" value="1"/>
</dbReference>
<gene>
    <name evidence="4" type="primary">Syt3</name>
    <name evidence="4" type="ORF">NYCLEU_R01086</name>
</gene>
<dbReference type="GO" id="GO:0030276">
    <property type="term" value="F:clathrin binding"/>
    <property type="evidence" value="ECO:0007669"/>
    <property type="project" value="TreeGrafter"/>
</dbReference>
<dbReference type="AlphaFoldDB" id="A0A7L4CSX2"/>
<dbReference type="GO" id="GO:0001786">
    <property type="term" value="F:phosphatidylserine binding"/>
    <property type="evidence" value="ECO:0007669"/>
    <property type="project" value="TreeGrafter"/>
</dbReference>
<dbReference type="PRINTS" id="PR00399">
    <property type="entry name" value="SYNAPTOTAGMN"/>
</dbReference>
<dbReference type="InterPro" id="IPR000008">
    <property type="entry name" value="C2_dom"/>
</dbReference>
<evidence type="ECO:0000313" key="4">
    <source>
        <dbReference type="EMBL" id="NXW52891.1"/>
    </source>
</evidence>
<comment type="caution">
    <text evidence="4">The sequence shown here is derived from an EMBL/GenBank/DDBJ whole genome shotgun (WGS) entry which is preliminary data.</text>
</comment>
<dbReference type="EMBL" id="VZZU01014177">
    <property type="protein sequence ID" value="NXW52891.1"/>
    <property type="molecule type" value="Genomic_DNA"/>
</dbReference>
<dbReference type="PANTHER" id="PTHR10024">
    <property type="entry name" value="SYNAPTOTAGMIN"/>
    <property type="match status" value="1"/>
</dbReference>
<feature type="domain" description="C2" evidence="3">
    <location>
        <begin position="6"/>
        <end position="128"/>
    </location>
</feature>
<dbReference type="InterPro" id="IPR001565">
    <property type="entry name" value="Synaptotagmin"/>
</dbReference>
<organism evidence="4 5">
    <name type="scientific">Nyctiprogne leucopyga</name>
    <dbReference type="NCBI Taxonomy" id="382315"/>
    <lineage>
        <taxon>Eukaryota</taxon>
        <taxon>Metazoa</taxon>
        <taxon>Chordata</taxon>
        <taxon>Craniata</taxon>
        <taxon>Vertebrata</taxon>
        <taxon>Euteleostomi</taxon>
        <taxon>Archelosauria</taxon>
        <taxon>Archosauria</taxon>
        <taxon>Dinosauria</taxon>
        <taxon>Saurischia</taxon>
        <taxon>Theropoda</taxon>
        <taxon>Coelurosauria</taxon>
        <taxon>Aves</taxon>
        <taxon>Neognathae</taxon>
        <taxon>Neoaves</taxon>
        <taxon>Strisores</taxon>
        <taxon>Caprimulgiformes</taxon>
        <taxon>Caprimulgidae</taxon>
        <taxon>Chordeilinae</taxon>
        <taxon>Nyctiprogne</taxon>
    </lineage>
</organism>
<name>A0A7L4CSX2_9AVES</name>
<feature type="non-terminal residue" evidence="4">
    <location>
        <position position="1"/>
    </location>
</feature>
<dbReference type="Pfam" id="PF00168">
    <property type="entry name" value="C2"/>
    <property type="match status" value="1"/>
</dbReference>
<dbReference type="PRINTS" id="PR00360">
    <property type="entry name" value="C2DOMAIN"/>
</dbReference>
<sequence length="171" mass="19378">GTPPPNCGQLCVSLRYSYGSQQLIVRVLRARDLPPKDPNGSSDPYVKIYLLPERKRKFQTKVHRKTLNPVFDETFTFGVPFAELPSRRLQLSLYDFDRFSRHDLIGVVTLENLLELAERGGPETPVWRDIMEGSGEKPDLGEVNFSLCYLPTAGRLTVTVIRATNLRAMDL</sequence>
<dbReference type="GO" id="GO:0005886">
    <property type="term" value="C:plasma membrane"/>
    <property type="evidence" value="ECO:0007669"/>
    <property type="project" value="TreeGrafter"/>
</dbReference>
<dbReference type="Proteomes" id="UP000551823">
    <property type="component" value="Unassembled WGS sequence"/>
</dbReference>
<evidence type="ECO:0000259" key="3">
    <source>
        <dbReference type="PROSITE" id="PS50004"/>
    </source>
</evidence>
<dbReference type="GO" id="GO:0070382">
    <property type="term" value="C:exocytic vesicle"/>
    <property type="evidence" value="ECO:0007669"/>
    <property type="project" value="TreeGrafter"/>
</dbReference>
<comment type="similarity">
    <text evidence="1">Belongs to the synaptotagmin family.</text>
</comment>
<dbReference type="PANTHER" id="PTHR10024:SF176">
    <property type="entry name" value="SYNAPTOTAGMIN-3"/>
    <property type="match status" value="1"/>
</dbReference>
<dbReference type="PROSITE" id="PS50004">
    <property type="entry name" value="C2"/>
    <property type="match status" value="1"/>
</dbReference>
<dbReference type="SUPFAM" id="SSF49562">
    <property type="entry name" value="C2 domain (Calcium/lipid-binding domain, CaLB)"/>
    <property type="match status" value="2"/>
</dbReference>
<dbReference type="GO" id="GO:0005509">
    <property type="term" value="F:calcium ion binding"/>
    <property type="evidence" value="ECO:0007669"/>
    <property type="project" value="TreeGrafter"/>
</dbReference>
<reference evidence="4 5" key="1">
    <citation type="submission" date="2019-09" db="EMBL/GenBank/DDBJ databases">
        <title>Bird 10,000 Genomes (B10K) Project - Family phase.</title>
        <authorList>
            <person name="Zhang G."/>
        </authorList>
    </citation>
    <scope>NUCLEOTIDE SEQUENCE [LARGE SCALE GENOMIC DNA]</scope>
    <source>
        <strain evidence="4">B10K-DU-005-01</strain>
    </source>
</reference>
<evidence type="ECO:0000256" key="1">
    <source>
        <dbReference type="ARBA" id="ARBA00006996"/>
    </source>
</evidence>
<keyword evidence="2" id="KW-0677">Repeat</keyword>
<evidence type="ECO:0000256" key="2">
    <source>
        <dbReference type="ARBA" id="ARBA00022737"/>
    </source>
</evidence>